<dbReference type="InterPro" id="IPR042185">
    <property type="entry name" value="Serpin_sf_2"/>
</dbReference>
<name>A0AAD1T8K2_PELCU</name>
<dbReference type="InterPro" id="IPR042178">
    <property type="entry name" value="Serpin_sf_1"/>
</dbReference>
<accession>A0AAD1T8K2</accession>
<dbReference type="InterPro" id="IPR036186">
    <property type="entry name" value="Serpin_sf"/>
</dbReference>
<protein>
    <submittedName>
        <fullName evidence="5">Plasma protease C1 inhibitor isoform X1</fullName>
    </submittedName>
</protein>
<evidence type="ECO:0000259" key="4">
    <source>
        <dbReference type="SMART" id="SM00093"/>
    </source>
</evidence>
<feature type="compositionally biased region" description="Low complexity" evidence="2">
    <location>
        <begin position="76"/>
        <end position="87"/>
    </location>
</feature>
<feature type="region of interest" description="Disordered" evidence="2">
    <location>
        <begin position="135"/>
        <end position="154"/>
    </location>
</feature>
<organism evidence="5 6">
    <name type="scientific">Pelobates cultripes</name>
    <name type="common">Western spadefoot toad</name>
    <dbReference type="NCBI Taxonomy" id="61616"/>
    <lineage>
        <taxon>Eukaryota</taxon>
        <taxon>Metazoa</taxon>
        <taxon>Chordata</taxon>
        <taxon>Craniata</taxon>
        <taxon>Vertebrata</taxon>
        <taxon>Euteleostomi</taxon>
        <taxon>Amphibia</taxon>
        <taxon>Batrachia</taxon>
        <taxon>Anura</taxon>
        <taxon>Pelobatoidea</taxon>
        <taxon>Pelobatidae</taxon>
        <taxon>Pelobates</taxon>
    </lineage>
</organism>
<feature type="domain" description="Serpin" evidence="4">
    <location>
        <begin position="208"/>
        <end position="556"/>
    </location>
</feature>
<dbReference type="PANTHER" id="PTHR11461">
    <property type="entry name" value="SERINE PROTEASE INHIBITOR, SERPIN"/>
    <property type="match status" value="1"/>
</dbReference>
<dbReference type="InterPro" id="IPR023796">
    <property type="entry name" value="Serpin_dom"/>
</dbReference>
<dbReference type="AlphaFoldDB" id="A0AAD1T8K2"/>
<dbReference type="GO" id="GO:0005615">
    <property type="term" value="C:extracellular space"/>
    <property type="evidence" value="ECO:0007669"/>
    <property type="project" value="InterPro"/>
</dbReference>
<reference evidence="5" key="1">
    <citation type="submission" date="2022-03" db="EMBL/GenBank/DDBJ databases">
        <authorList>
            <person name="Alioto T."/>
            <person name="Alioto T."/>
            <person name="Gomez Garrido J."/>
        </authorList>
    </citation>
    <scope>NUCLEOTIDE SEQUENCE</scope>
</reference>
<evidence type="ECO:0000313" key="6">
    <source>
        <dbReference type="Proteomes" id="UP001295444"/>
    </source>
</evidence>
<feature type="signal peptide" evidence="3">
    <location>
        <begin position="1"/>
        <end position="18"/>
    </location>
</feature>
<feature type="compositionally biased region" description="Basic and acidic residues" evidence="2">
    <location>
        <begin position="57"/>
        <end position="74"/>
    </location>
</feature>
<sequence>MRLFTFVFWQTLLLIVYAELKSAHEAEVIPDQANQPPTQKYLSSSTHIEVPLSEYSESDKEVRDDKEKPTEETVHSNNSKQNNSVSQEIEKEKLKENNVPEVKVKNESNTESEIKEGAKTTEDILSNGIEEATTEKNVPEVKVKNESNTESEIKEGAKTTEKIVINGIEEATTTAYYEPCSSIWPNCTKDNLVNATEQVAKSITSFSVDLYKLLSQNDNEPNLVIAPISVAMALSHLMLGTGKQTREVMLENLYKEVTDTQCIHEVLRNMFNKDAFVSASEIFYKKGMSLNDEFIIQSMKYYESRGQELLNEPKESLKQINSWVSDKTFKRIPKLLQELPRDLQLLLINVIYYQGKWLTRFDVNLTKKGSFKKAGSMSVTVPMMNNHKYSLQSFRDKHLKAQVARFTLSSNISLIIILPFSNEDITAVGNRLNEGVVHLLIKELQSIPPRATSVTLPRLKLDSNSELQDMLKKLGLYSLFDYPDFCGLSTQSELAVDEVYHRSVLEVAEHGVAAVAASTVSVARTLNTFEVRKPFLFMLASDITGIPLFIGHVNDPSK</sequence>
<dbReference type="PANTHER" id="PTHR11461:SF159">
    <property type="entry name" value="PLASMA PROTEASE C1 INHIBITOR"/>
    <property type="match status" value="1"/>
</dbReference>
<feature type="compositionally biased region" description="Polar residues" evidence="2">
    <location>
        <begin position="32"/>
        <end position="47"/>
    </location>
</feature>
<feature type="compositionally biased region" description="Basic and acidic residues" evidence="2">
    <location>
        <begin position="88"/>
        <end position="98"/>
    </location>
</feature>
<dbReference type="Gene3D" id="3.30.497.10">
    <property type="entry name" value="Antithrombin, subunit I, domain 2"/>
    <property type="match status" value="1"/>
</dbReference>
<dbReference type="SMART" id="SM00093">
    <property type="entry name" value="SERPIN"/>
    <property type="match status" value="1"/>
</dbReference>
<dbReference type="Proteomes" id="UP001295444">
    <property type="component" value="Chromosome 11"/>
</dbReference>
<comment type="similarity">
    <text evidence="1">Belongs to the serpin family.</text>
</comment>
<dbReference type="Pfam" id="PF00079">
    <property type="entry name" value="Serpin"/>
    <property type="match status" value="1"/>
</dbReference>
<evidence type="ECO:0000313" key="5">
    <source>
        <dbReference type="EMBL" id="CAH2321504.1"/>
    </source>
</evidence>
<dbReference type="SUPFAM" id="SSF56574">
    <property type="entry name" value="Serpins"/>
    <property type="match status" value="1"/>
</dbReference>
<proteinExistence type="inferred from homology"/>
<gene>
    <name evidence="5" type="ORF">PECUL_23A038630</name>
</gene>
<keyword evidence="6" id="KW-1185">Reference proteome</keyword>
<dbReference type="EMBL" id="OW240922">
    <property type="protein sequence ID" value="CAH2321504.1"/>
    <property type="molecule type" value="Genomic_DNA"/>
</dbReference>
<keyword evidence="3" id="KW-0732">Signal</keyword>
<feature type="chain" id="PRO_5042116420" evidence="3">
    <location>
        <begin position="19"/>
        <end position="558"/>
    </location>
</feature>
<dbReference type="InterPro" id="IPR000215">
    <property type="entry name" value="Serpin_fam"/>
</dbReference>
<dbReference type="Gene3D" id="2.30.39.10">
    <property type="entry name" value="Alpha-1-antitrypsin, domain 1"/>
    <property type="match status" value="1"/>
</dbReference>
<evidence type="ECO:0000256" key="2">
    <source>
        <dbReference type="SAM" id="MobiDB-lite"/>
    </source>
</evidence>
<evidence type="ECO:0000256" key="1">
    <source>
        <dbReference type="RuleBase" id="RU000411"/>
    </source>
</evidence>
<evidence type="ECO:0000256" key="3">
    <source>
        <dbReference type="SAM" id="SignalP"/>
    </source>
</evidence>
<feature type="region of interest" description="Disordered" evidence="2">
    <location>
        <begin position="31"/>
        <end position="98"/>
    </location>
</feature>
<dbReference type="GO" id="GO:0004867">
    <property type="term" value="F:serine-type endopeptidase inhibitor activity"/>
    <property type="evidence" value="ECO:0007669"/>
    <property type="project" value="InterPro"/>
</dbReference>